<dbReference type="InterPro" id="IPR046342">
    <property type="entry name" value="CBS_dom_sf"/>
</dbReference>
<dbReference type="Pfam" id="PF00571">
    <property type="entry name" value="CBS"/>
    <property type="match status" value="2"/>
</dbReference>
<dbReference type="PANTHER" id="PTHR43080">
    <property type="entry name" value="CBS DOMAIN-CONTAINING PROTEIN CBSX3, MITOCHONDRIAL"/>
    <property type="match status" value="1"/>
</dbReference>
<dbReference type="PROSITE" id="PS51371">
    <property type="entry name" value="CBS"/>
    <property type="match status" value="2"/>
</dbReference>
<evidence type="ECO:0000259" key="3">
    <source>
        <dbReference type="PROSITE" id="PS50914"/>
    </source>
</evidence>
<dbReference type="Gene3D" id="3.30.1340.30">
    <property type="match status" value="1"/>
</dbReference>
<evidence type="ECO:0000313" key="5">
    <source>
        <dbReference type="EMBL" id="MDX2296419.1"/>
    </source>
</evidence>
<dbReference type="Pfam" id="PF04972">
    <property type="entry name" value="BON"/>
    <property type="match status" value="1"/>
</dbReference>
<reference evidence="5 6" key="1">
    <citation type="submission" date="2023-10" db="EMBL/GenBank/DDBJ databases">
        <authorList>
            <person name="Wang X.X."/>
        </authorList>
    </citation>
    <scope>NUCLEOTIDE SEQUENCE [LARGE SCALE GENOMIC DNA]</scope>
    <source>
        <strain evidence="5 6">NBRC 12816</strain>
    </source>
</reference>
<evidence type="ECO:0000256" key="2">
    <source>
        <dbReference type="PROSITE-ProRule" id="PRU00703"/>
    </source>
</evidence>
<keyword evidence="1 2" id="KW-0129">CBS domain</keyword>
<dbReference type="SMART" id="SM00116">
    <property type="entry name" value="CBS"/>
    <property type="match status" value="2"/>
</dbReference>
<keyword evidence="6" id="KW-1185">Reference proteome</keyword>
<evidence type="ECO:0000313" key="6">
    <source>
        <dbReference type="Proteomes" id="UP001278571"/>
    </source>
</evidence>
<sequence length="218" mass="23572">MATQPFTVADVMTTKVVAAQPGAEFKEIVAAMERWKVTAVPVVEGEGRVVGVVSEADLLLKEELHDRPLGLVEQMRRLDATAKAGSHRAEDLMTSPAVTVALGASLPQAARLMAAHRVKRLPVVDASGVIQGIVSRSDLLKVFLRTDEDLTAEVRRVVVERLFPLSRRRVEVRVDAGVVTLSGEVRDSALVPLAARLARAVEGVVDVRCELTAEGDRR</sequence>
<dbReference type="CDD" id="cd04586">
    <property type="entry name" value="CBS_pair_BON_assoc"/>
    <property type="match status" value="1"/>
</dbReference>
<proteinExistence type="predicted"/>
<protein>
    <submittedName>
        <fullName evidence="5">CBS domain-containing protein</fullName>
    </submittedName>
</protein>
<evidence type="ECO:0000259" key="4">
    <source>
        <dbReference type="PROSITE" id="PS51371"/>
    </source>
</evidence>
<dbReference type="EMBL" id="JAWJZF010000492">
    <property type="protein sequence ID" value="MDX2296419.1"/>
    <property type="molecule type" value="Genomic_DNA"/>
</dbReference>
<dbReference type="Gene3D" id="3.10.580.10">
    <property type="entry name" value="CBS-domain"/>
    <property type="match status" value="1"/>
</dbReference>
<feature type="domain" description="CBS" evidence="4">
    <location>
        <begin position="93"/>
        <end position="150"/>
    </location>
</feature>
<organism evidence="5 6">
    <name type="scientific">Streptomyces roseolus</name>
    <dbReference type="NCBI Taxonomy" id="67358"/>
    <lineage>
        <taxon>Bacteria</taxon>
        <taxon>Bacillati</taxon>
        <taxon>Actinomycetota</taxon>
        <taxon>Actinomycetes</taxon>
        <taxon>Kitasatosporales</taxon>
        <taxon>Streptomycetaceae</taxon>
        <taxon>Streptomyces</taxon>
    </lineage>
</organism>
<dbReference type="InterPro" id="IPR007055">
    <property type="entry name" value="BON_dom"/>
</dbReference>
<feature type="domain" description="BON" evidence="3">
    <location>
        <begin position="146"/>
        <end position="215"/>
    </location>
</feature>
<dbReference type="InterPro" id="IPR000644">
    <property type="entry name" value="CBS_dom"/>
</dbReference>
<dbReference type="RefSeq" id="WP_319012584.1">
    <property type="nucleotide sequence ID" value="NZ_JAWJZF010000492.1"/>
</dbReference>
<dbReference type="PANTHER" id="PTHR43080:SF29">
    <property type="entry name" value="OS02G0818000 PROTEIN"/>
    <property type="match status" value="1"/>
</dbReference>
<gene>
    <name evidence="5" type="ORF">R2363_30100</name>
</gene>
<dbReference type="PROSITE" id="PS50914">
    <property type="entry name" value="BON"/>
    <property type="match status" value="1"/>
</dbReference>
<dbReference type="InterPro" id="IPR051257">
    <property type="entry name" value="Diverse_CBS-Domain"/>
</dbReference>
<comment type="caution">
    <text evidence="5">The sequence shown here is derived from an EMBL/GenBank/DDBJ whole genome shotgun (WGS) entry which is preliminary data.</text>
</comment>
<evidence type="ECO:0000256" key="1">
    <source>
        <dbReference type="ARBA" id="ARBA00023122"/>
    </source>
</evidence>
<dbReference type="SUPFAM" id="SSF54631">
    <property type="entry name" value="CBS-domain pair"/>
    <property type="match status" value="1"/>
</dbReference>
<accession>A0ABU4KFW8</accession>
<feature type="domain" description="CBS" evidence="4">
    <location>
        <begin position="12"/>
        <end position="69"/>
    </location>
</feature>
<dbReference type="PIRSF" id="PIRSF036990">
    <property type="entry name" value="UCP036990_CBS_BON"/>
    <property type="match status" value="1"/>
</dbReference>
<name>A0ABU4KFW8_9ACTN</name>
<dbReference type="Proteomes" id="UP001278571">
    <property type="component" value="Unassembled WGS sequence"/>
</dbReference>
<dbReference type="InterPro" id="IPR017080">
    <property type="entry name" value="UCP036990_CBS_BON"/>
</dbReference>